<keyword evidence="10" id="KW-1185">Reference proteome</keyword>
<comment type="subunit">
    <text evidence="3">Monomer and homodimer; homodimerization is induced by binding of the substrate.</text>
</comment>
<evidence type="ECO:0000313" key="10">
    <source>
        <dbReference type="Proteomes" id="UP000077266"/>
    </source>
</evidence>
<evidence type="ECO:0000256" key="4">
    <source>
        <dbReference type="ARBA" id="ARBA00020167"/>
    </source>
</evidence>
<evidence type="ECO:0000256" key="5">
    <source>
        <dbReference type="ARBA" id="ARBA00034552"/>
    </source>
</evidence>
<comment type="function">
    <text evidence="6">Degrades mitochondrial transit peptides after their cleavage in the intermembrane space or in the matrix, and presequence peptides; clearance of these peptides is required to keep the presequence processing machinery running. Preferentially cleaves the N-terminal side of paired basic amino acid residues. Also degrades other unstructured peptides. May function as an ATP-dependent peptidase as opposed to a metalloendopeptidase.</text>
</comment>
<accession>A0A165PVG8</accession>
<organism evidence="9 10">
    <name type="scientific">Exidia glandulosa HHB12029</name>
    <dbReference type="NCBI Taxonomy" id="1314781"/>
    <lineage>
        <taxon>Eukaryota</taxon>
        <taxon>Fungi</taxon>
        <taxon>Dikarya</taxon>
        <taxon>Basidiomycota</taxon>
        <taxon>Agaricomycotina</taxon>
        <taxon>Agaricomycetes</taxon>
        <taxon>Auriculariales</taxon>
        <taxon>Exidiaceae</taxon>
        <taxon>Exidia</taxon>
    </lineage>
</organism>
<dbReference type="InterPro" id="IPR007863">
    <property type="entry name" value="Peptidase_M16_C"/>
</dbReference>
<dbReference type="OrthoDB" id="4953at2759"/>
<dbReference type="FunFam" id="3.30.830.10:FF:000031">
    <property type="entry name" value="Putative zinc metalloprotease"/>
    <property type="match status" value="1"/>
</dbReference>
<dbReference type="Pfam" id="PF00675">
    <property type="entry name" value="Peptidase_M16"/>
    <property type="match status" value="1"/>
</dbReference>
<gene>
    <name evidence="9" type="ORF">EXIGLDRAFT_732962</name>
</gene>
<reference evidence="9 10" key="1">
    <citation type="journal article" date="2016" name="Mol. Biol. Evol.">
        <title>Comparative Genomics of Early-Diverging Mushroom-Forming Fungi Provides Insights into the Origins of Lignocellulose Decay Capabilities.</title>
        <authorList>
            <person name="Nagy L.G."/>
            <person name="Riley R."/>
            <person name="Tritt A."/>
            <person name="Adam C."/>
            <person name="Daum C."/>
            <person name="Floudas D."/>
            <person name="Sun H."/>
            <person name="Yadav J.S."/>
            <person name="Pangilinan J."/>
            <person name="Larsson K.H."/>
            <person name="Matsuura K."/>
            <person name="Barry K."/>
            <person name="Labutti K."/>
            <person name="Kuo R."/>
            <person name="Ohm R.A."/>
            <person name="Bhattacharya S.S."/>
            <person name="Shirouzu T."/>
            <person name="Yoshinaga Y."/>
            <person name="Martin F.M."/>
            <person name="Grigoriev I.V."/>
            <person name="Hibbett D.S."/>
        </authorList>
    </citation>
    <scope>NUCLEOTIDE SEQUENCE [LARGE SCALE GENOMIC DNA]</scope>
    <source>
        <strain evidence="9 10">HHB12029</strain>
    </source>
</reference>
<evidence type="ECO:0000256" key="3">
    <source>
        <dbReference type="ARBA" id="ARBA00011853"/>
    </source>
</evidence>
<dbReference type="EMBL" id="KV425887">
    <property type="protein sequence ID" value="KZW02722.1"/>
    <property type="molecule type" value="Genomic_DNA"/>
</dbReference>
<dbReference type="InParanoid" id="A0A165PVG8"/>
<comment type="subcellular location">
    <subcellularLocation>
        <location evidence="1">Mitochondrion intermembrane space</location>
    </subcellularLocation>
</comment>
<proteinExistence type="inferred from homology"/>
<dbReference type="Proteomes" id="UP000077266">
    <property type="component" value="Unassembled WGS sequence"/>
</dbReference>
<sequence length="1095" mass="120657">MLRLGSALTGFARALRINPLLPRVRSPPAIRPFAQLALKPQPHTMPFDMPSEKYHNFDLVNRVKVKYGDVVISKWRSRVSGLTLVHVDYQAPIVNGYFVVRSEIFNDSGCPHTLEHLVFMGSEKYPYKGVLDNLATRGFAEGTNAWTATDHTAYTISTAGGQGFLQLLPVYVDHILYPTLTKSSFITEVHHVDVEGRDSGVVYSEMQGRENTPGDIAALRLQQLANPTGSAYRSETGGLMEALRVLTVNDIRKYHHEYYVPHNLSLIVSGKLNTQDILKVLQEQVEPSAVKHGQTYGARGPPGFKRPFIETPSANRPPFEKTITATTEFPEKDESMGEVWMSFRGSKCGDFLTNGALDIMGNYLTSTATSPLNKDLVEIPEPLCAGIWLSETDRATTNDIDFVASSVPTEELETFDEKVLESLRKVVSEGIDMKKIQVIIERERRKLFAGLESKGGEIFADTLIADFLYFRENGEDLAEEVNDIEQFDELSRWTEQQWKDLLKTYFIDAHRVVVRAKPSSALQEKLESDESARVEAQVKKLGPEGLKKLGEELGAAKEENDKPVPQEMLTEFPVPSVDSIGWIPVTSAQNKSRGRVVPAPGGDALATHIAKDGVELPVFVSFHNIQSKFFSIDAYISTAKLPDELRPLLSVYVASFFSLPVTRSDGTKLSHEQVIDQLDNDTVLSDASIGAGGSFSQLFVPGFKVEASKYETAVMWLKDLLFNSHFDVERLRIAVAKIQQSLPETKRDGQKVQGSILASMINAPSSNSLASHIETQLEFIPKVAQRLQDEPEAVVAELELIRKHLTSPEAMRFVAWGDIMSLPNPRAIWKTAFGDVKDTDLLPIPLRKESLNELGRNPSKKAVVVTMPTIESTFSTFATKSINSWEHEDLAALSVAIEVMNALESFLWKAIRGAGLAYGAHLTLDVEQGLLKFVLYRSPNSYLAYATGADVTRKLVNGSTVIEQTTLDSAKSSLVYTIAKSVSSPGKAAMASFTNQVLKGAPQDRHLQMLHKYQDVTLEQVRSALKKYVLPVFEPASSIAAATCSSAVAEKVAEGLKGAGYEVETRVWDAGEDGDVDMHSDCDTCESGSSGSGSL</sequence>
<feature type="domain" description="Peptidase M16C associated" evidence="8">
    <location>
        <begin position="516"/>
        <end position="783"/>
    </location>
</feature>
<dbReference type="GO" id="GO:0006508">
    <property type="term" value="P:proteolysis"/>
    <property type="evidence" value="ECO:0007669"/>
    <property type="project" value="InterPro"/>
</dbReference>
<dbReference type="GO" id="GO:0046872">
    <property type="term" value="F:metal ion binding"/>
    <property type="evidence" value="ECO:0007669"/>
    <property type="project" value="InterPro"/>
</dbReference>
<evidence type="ECO:0000313" key="9">
    <source>
        <dbReference type="EMBL" id="KZW02722.1"/>
    </source>
</evidence>
<dbReference type="STRING" id="1314781.A0A165PVG8"/>
<evidence type="ECO:0000256" key="7">
    <source>
        <dbReference type="SAM" id="MobiDB-lite"/>
    </source>
</evidence>
<dbReference type="Pfam" id="PF05193">
    <property type="entry name" value="Peptidase_M16_C"/>
    <property type="match status" value="1"/>
</dbReference>
<dbReference type="FunFam" id="3.30.830.10:FF:000015">
    <property type="entry name" value="Putative zinc metalloprotease"/>
    <property type="match status" value="1"/>
</dbReference>
<evidence type="ECO:0000256" key="6">
    <source>
        <dbReference type="ARBA" id="ARBA00045897"/>
    </source>
</evidence>
<dbReference type="FunCoup" id="A0A165PVG8">
    <property type="interactions" value="9"/>
</dbReference>
<dbReference type="InterPro" id="IPR011249">
    <property type="entry name" value="Metalloenz_LuxS/M16"/>
</dbReference>
<evidence type="ECO:0000259" key="8">
    <source>
        <dbReference type="SMART" id="SM01264"/>
    </source>
</evidence>
<dbReference type="Gene3D" id="3.30.830.10">
    <property type="entry name" value="Metalloenzyme, LuxS/M16 peptidase-like"/>
    <property type="match status" value="4"/>
</dbReference>
<dbReference type="SMART" id="SM01264">
    <property type="entry name" value="M16C_associated"/>
    <property type="match status" value="1"/>
</dbReference>
<dbReference type="PANTHER" id="PTHR43016">
    <property type="entry name" value="PRESEQUENCE PROTEASE"/>
    <property type="match status" value="1"/>
</dbReference>
<dbReference type="SUPFAM" id="SSF63411">
    <property type="entry name" value="LuxS/MPP-like metallohydrolase"/>
    <property type="match status" value="4"/>
</dbReference>
<dbReference type="InterPro" id="IPR013578">
    <property type="entry name" value="Peptidase_M16C_assoc"/>
</dbReference>
<dbReference type="GO" id="GO:0005758">
    <property type="term" value="C:mitochondrial intermembrane space"/>
    <property type="evidence" value="ECO:0007669"/>
    <property type="project" value="UniProtKB-SubCell"/>
</dbReference>
<protein>
    <recommendedName>
        <fullName evidence="4">Presequence protease, mitochondrial</fullName>
    </recommendedName>
    <alternativeName>
        <fullName evidence="5">Pitrilysin metalloproteinase</fullName>
    </alternativeName>
</protein>
<dbReference type="InterPro" id="IPR011765">
    <property type="entry name" value="Pept_M16_N"/>
</dbReference>
<dbReference type="PANTHER" id="PTHR43016:SF16">
    <property type="entry name" value="METALLOPROTEASE, PUTATIVE (AFU_ORTHOLOGUE AFUA_4G07610)-RELATED"/>
    <property type="match status" value="1"/>
</dbReference>
<evidence type="ECO:0000256" key="2">
    <source>
        <dbReference type="ARBA" id="ARBA00007575"/>
    </source>
</evidence>
<dbReference type="AlphaFoldDB" id="A0A165PVG8"/>
<name>A0A165PVG8_EXIGL</name>
<feature type="region of interest" description="Disordered" evidence="7">
    <location>
        <begin position="1072"/>
        <end position="1095"/>
    </location>
</feature>
<evidence type="ECO:0000256" key="1">
    <source>
        <dbReference type="ARBA" id="ARBA00004569"/>
    </source>
</evidence>
<comment type="similarity">
    <text evidence="2">Belongs to the peptidase M16 family. PreP subfamily.</text>
</comment>